<proteinExistence type="predicted"/>
<evidence type="ECO:0000313" key="1">
    <source>
        <dbReference type="EMBL" id="SVD00929.1"/>
    </source>
</evidence>
<gene>
    <name evidence="1" type="ORF">METZ01_LOCUS353783</name>
</gene>
<dbReference type="AlphaFoldDB" id="A0A382RTB8"/>
<dbReference type="EMBL" id="UINC01124050">
    <property type="protein sequence ID" value="SVD00929.1"/>
    <property type="molecule type" value="Genomic_DNA"/>
</dbReference>
<organism evidence="1">
    <name type="scientific">marine metagenome</name>
    <dbReference type="NCBI Taxonomy" id="408172"/>
    <lineage>
        <taxon>unclassified sequences</taxon>
        <taxon>metagenomes</taxon>
        <taxon>ecological metagenomes</taxon>
    </lineage>
</organism>
<protein>
    <submittedName>
        <fullName evidence="1">Uncharacterized protein</fullName>
    </submittedName>
</protein>
<accession>A0A382RTB8</accession>
<sequence>MLKRIFCLFFASVLTLGLSGSLDARSSERYKPPCDTSITSICTIEIWLAHKQKKKDKEIRQFLKDKSIKVLRRTIQYWRPKGGHPPANLAIGSAVSAEDARMIIDLALQYNDRVELLILRPLNPPNYAAIATSAWDELSQIPITPENLEALRDPSLTTEQFQALYAKLTKEDKMVKNKFY</sequence>
<name>A0A382RTB8_9ZZZZ</name>
<reference evidence="1" key="1">
    <citation type="submission" date="2018-05" db="EMBL/GenBank/DDBJ databases">
        <authorList>
            <person name="Lanie J.A."/>
            <person name="Ng W.-L."/>
            <person name="Kazmierczak K.M."/>
            <person name="Andrzejewski T.M."/>
            <person name="Davidsen T.M."/>
            <person name="Wayne K.J."/>
            <person name="Tettelin H."/>
            <person name="Glass J.I."/>
            <person name="Rusch D."/>
            <person name="Podicherti R."/>
            <person name="Tsui H.-C.T."/>
            <person name="Winkler M.E."/>
        </authorList>
    </citation>
    <scope>NUCLEOTIDE SEQUENCE</scope>
</reference>